<dbReference type="Gene3D" id="2.60.200.40">
    <property type="match status" value="1"/>
</dbReference>
<dbReference type="Proteomes" id="UP000257323">
    <property type="component" value="Unassembled WGS sequence"/>
</dbReference>
<dbReference type="PANTHER" id="PTHR12358:SF54">
    <property type="entry name" value="SPHINGOSINE KINASE RELATED PROTEIN"/>
    <property type="match status" value="1"/>
</dbReference>
<dbReference type="PROSITE" id="PS50146">
    <property type="entry name" value="DAGK"/>
    <property type="match status" value="1"/>
</dbReference>
<evidence type="ECO:0000256" key="4">
    <source>
        <dbReference type="ARBA" id="ARBA00022840"/>
    </source>
</evidence>
<gene>
    <name evidence="6" type="ORF">OP8BY_2133</name>
</gene>
<reference evidence="6 7" key="1">
    <citation type="submission" date="2018-08" db="EMBL/GenBank/DDBJ databases">
        <title>Genome analysis of the thermophilic bacterium of the candidate phylum Aminicenantes from deep subsurface aquifer revealed its physiology and ecological role.</title>
        <authorList>
            <person name="Kadnikov V.V."/>
            <person name="Mardanov A.V."/>
            <person name="Beletsky A.V."/>
            <person name="Karnachuk O.V."/>
            <person name="Ravin N.V."/>
        </authorList>
    </citation>
    <scope>NUCLEOTIDE SEQUENCE [LARGE SCALE GENOMIC DNA]</scope>
    <source>
        <strain evidence="6">BY38</strain>
    </source>
</reference>
<protein>
    <submittedName>
        <fullName evidence="6">Transcription regulator [contains diacylglycerol kinase catalytic domain]</fullName>
    </submittedName>
</protein>
<dbReference type="InterPro" id="IPR001206">
    <property type="entry name" value="Diacylglycerol_kinase_cat_dom"/>
</dbReference>
<dbReference type="InterPro" id="IPR045540">
    <property type="entry name" value="YegS/DAGK_C"/>
</dbReference>
<dbReference type="Pfam" id="PF00781">
    <property type="entry name" value="DAGK_cat"/>
    <property type="match status" value="1"/>
</dbReference>
<dbReference type="InterPro" id="IPR050187">
    <property type="entry name" value="Lipid_Phosphate_FormReg"/>
</dbReference>
<dbReference type="SMART" id="SM00046">
    <property type="entry name" value="DAGKc"/>
    <property type="match status" value="1"/>
</dbReference>
<keyword evidence="4" id="KW-0067">ATP-binding</keyword>
<sequence>MKRKLLKTRVIVNPASNRGRTRQRWLEIKESLKSFFKEFKYDFTEKPFQATELAREALKEGTELLIGVGGDGTVNEIANGFFDNQKAINPEASLGIVPSGTGCDLTRSLNIPRNLKNAVRFISEAPDQPIDVGRVSFTSPGGQRDSRYFLNIADFGLGGEVVRRVNEERLKRKASSYVRCLIETMLSFKGHEVRISVDGREPTSGKYLIGAIANGQIFGKGMKVAPRARLDDSLFDIILVKSLSFLEFCLHGWKLINGSHLNYHKVSMWRGQKVMVTPLRPEPVLIELDGEQVGSLPASFEIIPGSLQVKGFLKKG</sequence>
<dbReference type="Gene3D" id="3.40.50.10330">
    <property type="entry name" value="Probable inorganic polyphosphate/atp-NAD kinase, domain 1"/>
    <property type="match status" value="1"/>
</dbReference>
<organism evidence="6 7">
    <name type="scientific">Candidatus Saccharicenans subterraneus</name>
    <dbReference type="NCBI Taxonomy" id="2508984"/>
    <lineage>
        <taxon>Bacteria</taxon>
        <taxon>Candidatus Aminicenantota</taxon>
        <taxon>Candidatus Aminicenantia</taxon>
        <taxon>Candidatus Aminicenantales</taxon>
        <taxon>Candidatus Saccharicenantaceae</taxon>
        <taxon>Candidatus Saccharicenans</taxon>
    </lineage>
</organism>
<keyword evidence="1" id="KW-0808">Transferase</keyword>
<evidence type="ECO:0000256" key="2">
    <source>
        <dbReference type="ARBA" id="ARBA00022741"/>
    </source>
</evidence>
<dbReference type="GO" id="GO:0005524">
    <property type="term" value="F:ATP binding"/>
    <property type="evidence" value="ECO:0007669"/>
    <property type="project" value="UniProtKB-KW"/>
</dbReference>
<name>A0A3E2BNB9_9BACT</name>
<dbReference type="InterPro" id="IPR017438">
    <property type="entry name" value="ATP-NAD_kinase_N"/>
</dbReference>
<dbReference type="NCBIfam" id="TIGR00147">
    <property type="entry name" value="YegS/Rv2252/BmrU family lipid kinase"/>
    <property type="match status" value="1"/>
</dbReference>
<keyword evidence="3 6" id="KW-0418">Kinase</keyword>
<feature type="domain" description="DAGKc" evidence="5">
    <location>
        <begin position="3"/>
        <end position="139"/>
    </location>
</feature>
<evidence type="ECO:0000313" key="6">
    <source>
        <dbReference type="EMBL" id="RFT16127.1"/>
    </source>
</evidence>
<dbReference type="SUPFAM" id="SSF111331">
    <property type="entry name" value="NAD kinase/diacylglycerol kinase-like"/>
    <property type="match status" value="1"/>
</dbReference>
<dbReference type="PANTHER" id="PTHR12358">
    <property type="entry name" value="SPHINGOSINE KINASE"/>
    <property type="match status" value="1"/>
</dbReference>
<evidence type="ECO:0000313" key="7">
    <source>
        <dbReference type="Proteomes" id="UP000257323"/>
    </source>
</evidence>
<dbReference type="InterPro" id="IPR005218">
    <property type="entry name" value="Diacylglycerol/lipid_kinase"/>
</dbReference>
<keyword evidence="2" id="KW-0547">Nucleotide-binding</keyword>
<accession>A0A3E2BNB9</accession>
<dbReference type="GO" id="GO:0008654">
    <property type="term" value="P:phospholipid biosynthetic process"/>
    <property type="evidence" value="ECO:0007669"/>
    <property type="project" value="InterPro"/>
</dbReference>
<dbReference type="EMBL" id="QUAH01000005">
    <property type="protein sequence ID" value="RFT16127.1"/>
    <property type="molecule type" value="Genomic_DNA"/>
</dbReference>
<evidence type="ECO:0000256" key="3">
    <source>
        <dbReference type="ARBA" id="ARBA00022777"/>
    </source>
</evidence>
<comment type="caution">
    <text evidence="6">The sequence shown here is derived from an EMBL/GenBank/DDBJ whole genome shotgun (WGS) entry which is preliminary data.</text>
</comment>
<dbReference type="GO" id="GO:0016301">
    <property type="term" value="F:kinase activity"/>
    <property type="evidence" value="ECO:0007669"/>
    <property type="project" value="UniProtKB-KW"/>
</dbReference>
<proteinExistence type="predicted"/>
<dbReference type="InterPro" id="IPR016064">
    <property type="entry name" value="NAD/diacylglycerol_kinase_sf"/>
</dbReference>
<dbReference type="AlphaFoldDB" id="A0A3E2BNB9"/>
<evidence type="ECO:0000256" key="1">
    <source>
        <dbReference type="ARBA" id="ARBA00022679"/>
    </source>
</evidence>
<evidence type="ECO:0000259" key="5">
    <source>
        <dbReference type="PROSITE" id="PS50146"/>
    </source>
</evidence>
<dbReference type="Pfam" id="PF19279">
    <property type="entry name" value="YegS_C"/>
    <property type="match status" value="1"/>
</dbReference>